<evidence type="ECO:0000313" key="4">
    <source>
        <dbReference type="Proteomes" id="UP001595817"/>
    </source>
</evidence>
<feature type="transmembrane region" description="Helical" evidence="1">
    <location>
        <begin position="6"/>
        <end position="25"/>
    </location>
</feature>
<dbReference type="EMBL" id="JBHSEC010000022">
    <property type="protein sequence ID" value="MFC4411674.1"/>
    <property type="molecule type" value="Genomic_DNA"/>
</dbReference>
<proteinExistence type="predicted"/>
<keyword evidence="4" id="KW-1185">Reference proteome</keyword>
<dbReference type="RefSeq" id="WP_378156896.1">
    <property type="nucleotide sequence ID" value="NZ_JBHSEC010000022.1"/>
</dbReference>
<evidence type="ECO:0000259" key="2">
    <source>
        <dbReference type="Pfam" id="PF09648"/>
    </source>
</evidence>
<accession>A0ABV8X986</accession>
<keyword evidence="1" id="KW-1133">Transmembrane helix</keyword>
<keyword evidence="1" id="KW-0472">Membrane</keyword>
<evidence type="ECO:0000256" key="1">
    <source>
        <dbReference type="SAM" id="Phobius"/>
    </source>
</evidence>
<dbReference type="Proteomes" id="UP001595817">
    <property type="component" value="Unassembled WGS sequence"/>
</dbReference>
<comment type="caution">
    <text evidence="3">The sequence shown here is derived from an EMBL/GenBank/DDBJ whole genome shotgun (WGS) entry which is preliminary data.</text>
</comment>
<gene>
    <name evidence="3" type="ORF">ACFOZY_14880</name>
</gene>
<name>A0ABV8X986_9LACT</name>
<feature type="domain" description="Regulatory protein YycH-like" evidence="2">
    <location>
        <begin position="44"/>
        <end position="254"/>
    </location>
</feature>
<dbReference type="Gene3D" id="2.40.128.690">
    <property type="entry name" value="YycH protein, domain 3-like"/>
    <property type="match status" value="1"/>
</dbReference>
<sequence>MDWNRTKTIFIIVFSILNVFLYTLYVDRLTGAKDLETLIAPDVNIEEKLEQDRIFIESLPPKVEELGYVSGKLKVFTKKEIDSLANQTAVVTDGTRILSTLKKPLKLSEENEEESYKEFLDSYVLSGNQYVLWEVDEEQGEAMFLQKVEDRPIYYTQSLLTVHFNQANEIIRYEQRMFEDFEEFNTTKNIVQPTTALNTLYTREMLKQDSEISSIDLGYSTLVQLTETQVFAPTWHIQVKLADGQFDHFFINAVEGKVIELQEDEQQDGEE</sequence>
<protein>
    <submittedName>
        <fullName evidence="3">Two-component system regulatory protein YycI</fullName>
    </submittedName>
</protein>
<dbReference type="Pfam" id="PF09648">
    <property type="entry name" value="YycI"/>
    <property type="match status" value="1"/>
</dbReference>
<keyword evidence="1" id="KW-0812">Transmembrane</keyword>
<evidence type="ECO:0000313" key="3">
    <source>
        <dbReference type="EMBL" id="MFC4411674.1"/>
    </source>
</evidence>
<organism evidence="3 4">
    <name type="scientific">Chungangia koreensis</name>
    <dbReference type="NCBI Taxonomy" id="752657"/>
    <lineage>
        <taxon>Bacteria</taxon>
        <taxon>Bacillati</taxon>
        <taxon>Bacillota</taxon>
        <taxon>Bacilli</taxon>
        <taxon>Lactobacillales</taxon>
        <taxon>Chungangia</taxon>
    </lineage>
</organism>
<dbReference type="InterPro" id="IPR018604">
    <property type="entry name" value="YycI-like"/>
</dbReference>
<reference evidence="4" key="1">
    <citation type="journal article" date="2019" name="Int. J. Syst. Evol. Microbiol.">
        <title>The Global Catalogue of Microorganisms (GCM) 10K type strain sequencing project: providing services to taxonomists for standard genome sequencing and annotation.</title>
        <authorList>
            <consortium name="The Broad Institute Genomics Platform"/>
            <consortium name="The Broad Institute Genome Sequencing Center for Infectious Disease"/>
            <person name="Wu L."/>
            <person name="Ma J."/>
        </authorList>
    </citation>
    <scope>NUCLEOTIDE SEQUENCE [LARGE SCALE GENOMIC DNA]</scope>
    <source>
        <strain evidence="4">CCUG 59778</strain>
    </source>
</reference>